<dbReference type="InterPro" id="IPR019801">
    <property type="entry name" value="Glyco_hydro_35_CS"/>
</dbReference>
<evidence type="ECO:0000256" key="8">
    <source>
        <dbReference type="RuleBase" id="RU000675"/>
    </source>
</evidence>
<dbReference type="SUPFAM" id="SSF49785">
    <property type="entry name" value="Galactose-binding domain-like"/>
    <property type="match status" value="2"/>
</dbReference>
<dbReference type="InterPro" id="IPR025300">
    <property type="entry name" value="BetaGal_jelly_roll_dom"/>
</dbReference>
<dbReference type="InterPro" id="IPR031330">
    <property type="entry name" value="Gly_Hdrlase_35_cat"/>
</dbReference>
<evidence type="ECO:0000256" key="9">
    <source>
        <dbReference type="RuleBase" id="RU003679"/>
    </source>
</evidence>
<comment type="catalytic activity">
    <reaction evidence="1 8">
        <text>Hydrolysis of terminal non-reducing beta-D-galactose residues in beta-D-galactosides.</text>
        <dbReference type="EC" id="3.2.1.23"/>
    </reaction>
</comment>
<dbReference type="OrthoDB" id="1657402at2759"/>
<evidence type="ECO:0000256" key="3">
    <source>
        <dbReference type="ARBA" id="ARBA00012756"/>
    </source>
</evidence>
<dbReference type="Pfam" id="PF01301">
    <property type="entry name" value="Glyco_hydro_35"/>
    <property type="match status" value="1"/>
</dbReference>
<dbReference type="SUPFAM" id="SSF51445">
    <property type="entry name" value="(Trans)glycosidases"/>
    <property type="match status" value="1"/>
</dbReference>
<dbReference type="FunFam" id="3.20.20.80:FF:000040">
    <property type="entry name" value="Beta-galactosidase A"/>
    <property type="match status" value="1"/>
</dbReference>
<sequence length="969" mass="106369">MKPLILRGFFTLLLLQILEASSGWSVAGWRQSHLRVNKHSSRQDIVTYDEYSLLIHGERVMIFSGEWHPYRLPVADLYLDVFQKIRSMGFTAVSFYVFWGLLEPKRGEISFEGIRDLQPFFDAAKEADIYLIARPGPYINAETTAGGFPGWGTTVPGLWRTSNQTYVDAYSGYIKAIGKVLADNEITKGGPIILVQSENEYTSFEEPYTEDFEYEKILMQQLIDAGITVPIIHNDASPSGHYTSVDIWGYDSYPVKFDCSHPTHWDPSSIQEYLWDSHMKHAPKVPNAIYEYQGGSYDGWGGSGYDTCLELTGAEFTRIFTRSEVGMSATILNLYMIFGGTNWGNLGHPGVYTSYDYGAAIGEDRTLREKYYELKLLANFLAVSPAYYTTRPQNPDSLVGAFTGNAALKVAQALDVVGNKTSFYVIRHSDISSTATDTYKLTLPTSFGNLTIPSIGDSLKLQGRDSKVHVVDYEAGSTSLLYSTGEIATWATVEGKDVIVLYGNSGEVHETAFKLKSNTAGPKVVSGDGTIKAKLLHQGAVVLQYTTTGQTVVQFGSAILYIVDRTGAFQFWALSKHDSKTPVIVKGGHLMRTGILNDDASQLTISGDFNSTAILEIIAPASVSKVVLNGADLSVTKTSYGTLTATKEVNLPRAELPNLTGLNWKTADTKPAMGVVLYAGDYGYHTGNILWRAYFSSSGSAMGFQIWINGGSAFAYSIWLDSTFIGSWEGDATHAGYDAVWPFPSKLSTGSKHILTILQDHMGYEEDWTAASEEFKSTRGPVTYSFPGSDETKIDTWKVTGNLGGESYVDKARGPLNEGGLYGERQGWHLPGFDDVSWAAGKPTDGVSAPGVAFYRTNFNLDIPSGVDYPLSIAVTNSTINPHYRAQFYVNGYQFGKYVNHIGPQRVFHVPQGIFNYQGQNTLAVSLWAAKPGGAKLDSLQLQFNAQIESPITVQNTPAPAWSARPGAY</sequence>
<keyword evidence="6" id="KW-0325">Glycoprotein</keyword>
<dbReference type="Pfam" id="PF10435">
    <property type="entry name" value="BetaGal_dom2"/>
    <property type="match status" value="1"/>
</dbReference>
<dbReference type="PANTHER" id="PTHR23421">
    <property type="entry name" value="BETA-GALACTOSIDASE RELATED"/>
    <property type="match status" value="1"/>
</dbReference>
<evidence type="ECO:0000313" key="12">
    <source>
        <dbReference type="EMBL" id="KAF9535066.1"/>
    </source>
</evidence>
<keyword evidence="5 8" id="KW-0378">Hydrolase</keyword>
<dbReference type="EC" id="3.2.1.23" evidence="3 8"/>
<proteinExistence type="inferred from homology"/>
<dbReference type="Pfam" id="PF13364">
    <property type="entry name" value="BetaGal_ABD2"/>
    <property type="match status" value="2"/>
</dbReference>
<feature type="chain" id="PRO_5040353110" description="Beta-galactosidase" evidence="10">
    <location>
        <begin position="21"/>
        <end position="969"/>
    </location>
</feature>
<dbReference type="SUPFAM" id="SSF51011">
    <property type="entry name" value="Glycosyl hydrolase domain"/>
    <property type="match status" value="1"/>
</dbReference>
<evidence type="ECO:0000256" key="5">
    <source>
        <dbReference type="ARBA" id="ARBA00022801"/>
    </source>
</evidence>
<dbReference type="EMBL" id="MU157825">
    <property type="protein sequence ID" value="KAF9535066.1"/>
    <property type="molecule type" value="Genomic_DNA"/>
</dbReference>
<dbReference type="GO" id="GO:0005975">
    <property type="term" value="P:carbohydrate metabolic process"/>
    <property type="evidence" value="ECO:0007669"/>
    <property type="project" value="InterPro"/>
</dbReference>
<gene>
    <name evidence="12" type="ORF">CPB83DRAFT_872919</name>
</gene>
<evidence type="ECO:0000256" key="1">
    <source>
        <dbReference type="ARBA" id="ARBA00001412"/>
    </source>
</evidence>
<dbReference type="SUPFAM" id="SSF117100">
    <property type="entry name" value="Beta-galactosidase LacA, domain 3"/>
    <property type="match status" value="1"/>
</dbReference>
<dbReference type="InterPro" id="IPR001944">
    <property type="entry name" value="Glycoside_Hdrlase_35"/>
</dbReference>
<feature type="signal peptide" evidence="10">
    <location>
        <begin position="1"/>
        <end position="20"/>
    </location>
</feature>
<dbReference type="Gene3D" id="2.60.120.260">
    <property type="entry name" value="Galactose-binding domain-like"/>
    <property type="match status" value="2"/>
</dbReference>
<name>A0A9P6JW11_9AGAR</name>
<evidence type="ECO:0000256" key="10">
    <source>
        <dbReference type="SAM" id="SignalP"/>
    </source>
</evidence>
<keyword evidence="4 10" id="KW-0732">Signal</keyword>
<dbReference type="SMART" id="SM01029">
    <property type="entry name" value="BetaGal_dom2"/>
    <property type="match status" value="1"/>
</dbReference>
<evidence type="ECO:0000256" key="6">
    <source>
        <dbReference type="ARBA" id="ARBA00023180"/>
    </source>
</evidence>
<keyword evidence="7 8" id="KW-0326">Glycosidase</keyword>
<dbReference type="Proteomes" id="UP000807306">
    <property type="component" value="Unassembled WGS sequence"/>
</dbReference>
<keyword evidence="13" id="KW-1185">Reference proteome</keyword>
<organism evidence="12 13">
    <name type="scientific">Crepidotus variabilis</name>
    <dbReference type="NCBI Taxonomy" id="179855"/>
    <lineage>
        <taxon>Eukaryota</taxon>
        <taxon>Fungi</taxon>
        <taxon>Dikarya</taxon>
        <taxon>Basidiomycota</taxon>
        <taxon>Agaricomycotina</taxon>
        <taxon>Agaricomycetes</taxon>
        <taxon>Agaricomycetidae</taxon>
        <taxon>Agaricales</taxon>
        <taxon>Agaricineae</taxon>
        <taxon>Crepidotaceae</taxon>
        <taxon>Crepidotus</taxon>
    </lineage>
</organism>
<dbReference type="InterPro" id="IPR025972">
    <property type="entry name" value="BetaGal_dom3"/>
</dbReference>
<dbReference type="Gene3D" id="3.20.20.80">
    <property type="entry name" value="Glycosidases"/>
    <property type="match status" value="1"/>
</dbReference>
<feature type="domain" description="Beta-galactosidase" evidence="11">
    <location>
        <begin position="390"/>
        <end position="571"/>
    </location>
</feature>
<dbReference type="AlphaFoldDB" id="A0A9P6JW11"/>
<dbReference type="PRINTS" id="PR00742">
    <property type="entry name" value="GLHYDRLASE35"/>
</dbReference>
<dbReference type="InterPro" id="IPR036833">
    <property type="entry name" value="BetaGal_dom3_sf"/>
</dbReference>
<dbReference type="GO" id="GO:0004565">
    <property type="term" value="F:beta-galactosidase activity"/>
    <property type="evidence" value="ECO:0007669"/>
    <property type="project" value="UniProtKB-EC"/>
</dbReference>
<dbReference type="InterPro" id="IPR037110">
    <property type="entry name" value="Betagal_dom2_sf"/>
</dbReference>
<dbReference type="Pfam" id="PF13363">
    <property type="entry name" value="BetaGal_dom3"/>
    <property type="match status" value="1"/>
</dbReference>
<accession>A0A9P6JW11</accession>
<reference evidence="12" key="1">
    <citation type="submission" date="2020-11" db="EMBL/GenBank/DDBJ databases">
        <authorList>
            <consortium name="DOE Joint Genome Institute"/>
            <person name="Ahrendt S."/>
            <person name="Riley R."/>
            <person name="Andreopoulos W."/>
            <person name="Labutti K."/>
            <person name="Pangilinan J."/>
            <person name="Ruiz-Duenas F.J."/>
            <person name="Barrasa J.M."/>
            <person name="Sanchez-Garcia M."/>
            <person name="Camarero S."/>
            <person name="Miyauchi S."/>
            <person name="Serrano A."/>
            <person name="Linde D."/>
            <person name="Babiker R."/>
            <person name="Drula E."/>
            <person name="Ayuso-Fernandez I."/>
            <person name="Pacheco R."/>
            <person name="Padilla G."/>
            <person name="Ferreira P."/>
            <person name="Barriuso J."/>
            <person name="Kellner H."/>
            <person name="Castanera R."/>
            <person name="Alfaro M."/>
            <person name="Ramirez L."/>
            <person name="Pisabarro A.G."/>
            <person name="Kuo A."/>
            <person name="Tritt A."/>
            <person name="Lipzen A."/>
            <person name="He G."/>
            <person name="Yan M."/>
            <person name="Ng V."/>
            <person name="Cullen D."/>
            <person name="Martin F."/>
            <person name="Rosso M.-N."/>
            <person name="Henrissat B."/>
            <person name="Hibbett D."/>
            <person name="Martinez A.T."/>
            <person name="Grigoriev I.V."/>
        </authorList>
    </citation>
    <scope>NUCLEOTIDE SEQUENCE</scope>
    <source>
        <strain evidence="12">CBS 506.95</strain>
    </source>
</reference>
<evidence type="ECO:0000256" key="2">
    <source>
        <dbReference type="ARBA" id="ARBA00009809"/>
    </source>
</evidence>
<dbReference type="InterPro" id="IPR017853">
    <property type="entry name" value="GH"/>
</dbReference>
<evidence type="ECO:0000259" key="11">
    <source>
        <dbReference type="SMART" id="SM01029"/>
    </source>
</evidence>
<evidence type="ECO:0000256" key="4">
    <source>
        <dbReference type="ARBA" id="ARBA00022729"/>
    </source>
</evidence>
<dbReference type="PROSITE" id="PS01182">
    <property type="entry name" value="GLYCOSYL_HYDROL_F35"/>
    <property type="match status" value="1"/>
</dbReference>
<protein>
    <recommendedName>
        <fullName evidence="3 8">Beta-galactosidase</fullName>
        <ecNumber evidence="3 8">3.2.1.23</ecNumber>
    </recommendedName>
</protein>
<dbReference type="InterPro" id="IPR008979">
    <property type="entry name" value="Galactose-bd-like_sf"/>
</dbReference>
<dbReference type="Gene3D" id="2.102.20.10">
    <property type="entry name" value="Beta-galactosidase, domain 2"/>
    <property type="match status" value="1"/>
</dbReference>
<comment type="caution">
    <text evidence="12">The sequence shown here is derived from an EMBL/GenBank/DDBJ whole genome shotgun (WGS) entry which is preliminary data.</text>
</comment>
<dbReference type="Gene3D" id="2.60.390.10">
    <property type="entry name" value="Beta-galactosidase, domain 3"/>
    <property type="match status" value="1"/>
</dbReference>
<evidence type="ECO:0000313" key="13">
    <source>
        <dbReference type="Proteomes" id="UP000807306"/>
    </source>
</evidence>
<dbReference type="InterPro" id="IPR018954">
    <property type="entry name" value="Betagal_dom2"/>
</dbReference>
<evidence type="ECO:0000256" key="7">
    <source>
        <dbReference type="ARBA" id="ARBA00023295"/>
    </source>
</evidence>
<comment type="similarity">
    <text evidence="2 9">Belongs to the glycosyl hydrolase 35 family.</text>
</comment>